<protein>
    <submittedName>
        <fullName evidence="3">DedA family protein</fullName>
    </submittedName>
</protein>
<sequence>MTDYLTALLGIFLSEENQLLIMFVSSFLSATILPGNSEVIFTTYTTQALLQKNTVYGLFVVATLGNSLGSMTTYFIAQFFPQPKFHDQQHKSIKLALKLSQKYGIWILLFSWFPIVGDIFCGIAGWLRFNLWKSILLITLGKGIRYALLLWSVYLVVS</sequence>
<feature type="transmembrane region" description="Helical" evidence="1">
    <location>
        <begin position="103"/>
        <end position="127"/>
    </location>
</feature>
<evidence type="ECO:0000313" key="3">
    <source>
        <dbReference type="EMBL" id="WGE09351.1"/>
    </source>
</evidence>
<name>A0A1T0AEH0_GLAPU</name>
<evidence type="ECO:0000256" key="1">
    <source>
        <dbReference type="SAM" id="Phobius"/>
    </source>
</evidence>
<dbReference type="Proteomes" id="UP001222296">
    <property type="component" value="Chromosome"/>
</dbReference>
<dbReference type="GO" id="GO:0005886">
    <property type="term" value="C:plasma membrane"/>
    <property type="evidence" value="ECO:0007669"/>
    <property type="project" value="UniProtKB-ARBA"/>
</dbReference>
<feature type="domain" description="VTT" evidence="2">
    <location>
        <begin position="53"/>
        <end position="152"/>
    </location>
</feature>
<reference evidence="3" key="1">
    <citation type="submission" date="2023-04" db="EMBL/GenBank/DDBJ databases">
        <title>Molecular characterization of the Integrative and Conjugative elements harboring multidrug-resistance gene from Glaesserella (Haemophilus) parasuis.</title>
        <authorList>
            <person name="Che Y."/>
            <person name="Zhou L."/>
        </authorList>
    </citation>
    <scope>NUCLEOTIDE SEQUENCE</scope>
    <source>
        <strain evidence="3">Z44</strain>
    </source>
</reference>
<feature type="transmembrane region" description="Helical" evidence="1">
    <location>
        <begin position="134"/>
        <end position="157"/>
    </location>
</feature>
<dbReference type="RefSeq" id="WP_021116727.1">
    <property type="nucleotide sequence ID" value="NZ_CBCRUP010000001.1"/>
</dbReference>
<feature type="transmembrane region" description="Helical" evidence="1">
    <location>
        <begin position="20"/>
        <end position="44"/>
    </location>
</feature>
<feature type="transmembrane region" description="Helical" evidence="1">
    <location>
        <begin position="56"/>
        <end position="77"/>
    </location>
</feature>
<dbReference type="Pfam" id="PF09335">
    <property type="entry name" value="VTT_dom"/>
    <property type="match status" value="1"/>
</dbReference>
<dbReference type="EMBL" id="CP121769">
    <property type="protein sequence ID" value="WGE09351.1"/>
    <property type="molecule type" value="Genomic_DNA"/>
</dbReference>
<keyword evidence="1" id="KW-1133">Transmembrane helix</keyword>
<gene>
    <name evidence="3" type="ORF">QBL01_08810</name>
</gene>
<accession>A0A1T0AEH0</accession>
<organism evidence="3 4">
    <name type="scientific">Glaesserella parasuis</name>
    <name type="common">Haemophilus parasuis</name>
    <dbReference type="NCBI Taxonomy" id="738"/>
    <lineage>
        <taxon>Bacteria</taxon>
        <taxon>Pseudomonadati</taxon>
        <taxon>Pseudomonadota</taxon>
        <taxon>Gammaproteobacteria</taxon>
        <taxon>Pasteurellales</taxon>
        <taxon>Pasteurellaceae</taxon>
        <taxon>Glaesserella</taxon>
    </lineage>
</organism>
<dbReference type="PANTHER" id="PTHR42709">
    <property type="entry name" value="ALKALINE PHOSPHATASE LIKE PROTEIN"/>
    <property type="match status" value="1"/>
</dbReference>
<dbReference type="AlphaFoldDB" id="A0A1T0AEH0"/>
<dbReference type="InterPro" id="IPR051311">
    <property type="entry name" value="DedA_domain"/>
</dbReference>
<proteinExistence type="predicted"/>
<dbReference type="InterPro" id="IPR032816">
    <property type="entry name" value="VTT_dom"/>
</dbReference>
<dbReference type="PANTHER" id="PTHR42709:SF4">
    <property type="entry name" value="INNER MEMBRANE PROTEIN YQAA"/>
    <property type="match status" value="1"/>
</dbReference>
<evidence type="ECO:0000313" key="4">
    <source>
        <dbReference type="Proteomes" id="UP001222296"/>
    </source>
</evidence>
<keyword evidence="1" id="KW-0472">Membrane</keyword>
<keyword evidence="1" id="KW-0812">Transmembrane</keyword>
<evidence type="ECO:0000259" key="2">
    <source>
        <dbReference type="Pfam" id="PF09335"/>
    </source>
</evidence>